<feature type="compositionally biased region" description="Low complexity" evidence="1">
    <location>
        <begin position="179"/>
        <end position="222"/>
    </location>
</feature>
<evidence type="ECO:0000256" key="1">
    <source>
        <dbReference type="SAM" id="MobiDB-lite"/>
    </source>
</evidence>
<dbReference type="Pfam" id="PF20214">
    <property type="entry name" value="DUF6574"/>
    <property type="match status" value="2"/>
</dbReference>
<dbReference type="InterPro" id="IPR046481">
    <property type="entry name" value="DUF6574"/>
</dbReference>
<name>A0A6N2Z803_STROR</name>
<feature type="region of interest" description="Disordered" evidence="1">
    <location>
        <begin position="174"/>
        <end position="222"/>
    </location>
</feature>
<feature type="transmembrane region" description="Helical" evidence="2">
    <location>
        <begin position="363"/>
        <end position="381"/>
    </location>
</feature>
<evidence type="ECO:0008006" key="4">
    <source>
        <dbReference type="Google" id="ProtNLM"/>
    </source>
</evidence>
<dbReference type="AlphaFoldDB" id="A0A6N2Z803"/>
<feature type="transmembrane region" description="Helical" evidence="2">
    <location>
        <begin position="293"/>
        <end position="316"/>
    </location>
</feature>
<feature type="transmembrane region" description="Helical" evidence="2">
    <location>
        <begin position="337"/>
        <end position="357"/>
    </location>
</feature>
<evidence type="ECO:0000313" key="3">
    <source>
        <dbReference type="EMBL" id="VYT75735.1"/>
    </source>
</evidence>
<feature type="region of interest" description="Disordered" evidence="1">
    <location>
        <begin position="102"/>
        <end position="123"/>
    </location>
</feature>
<keyword evidence="2" id="KW-0812">Transmembrane</keyword>
<proteinExistence type="predicted"/>
<keyword evidence="2" id="KW-1133">Transmembrane helix</keyword>
<reference evidence="3" key="1">
    <citation type="submission" date="2019-11" db="EMBL/GenBank/DDBJ databases">
        <authorList>
            <person name="Feng L."/>
        </authorList>
    </citation>
    <scope>NUCLEOTIDE SEQUENCE</scope>
    <source>
        <strain evidence="3">SrubneriLFYP117</strain>
    </source>
</reference>
<gene>
    <name evidence="3" type="ORF">SRLFYP117_00376</name>
</gene>
<sequence length="437" mass="47338">MIKQDWLDYFEAVNGRSATEAEIAQALAAGEFQEEQVAQEASQFVSAPVAPDQVNAGFVAAPAAPEEVTSQYVAAPEAPVSEAPQYTTPEAPVQEAPQFAAAPEAPVQEAPQFSAAPEAPVQEAPQFAAAPEAPVQEAPQFAAAPEAPVQEAPQYTAAPEAPVQEAPQFNAAPEVPAFGAQPNGFQQAPQQQPQPGFGQPAPGQAPGQGFQQAPYPGQPQPGQAYYAQPSQFGIAVGGYWNWFLSALKRPSTEYNTKALNGILQYVLTAFVLTLATFFTASGFTGGYGMDFRAFMLTLISMFFTIYAFQVTGFFVRRVVLQDKEYSYGRSFEEFGRLSVYNLPLALLAFLTGLIKVYEFYGLVNYLIFLLFFVGTCYVVHLGLNKSSLKADRFLLLVASSIIVFLIAIFVLYVNARILEQVAAGFIPNTPSFSNFRF</sequence>
<organism evidence="3">
    <name type="scientific">Streptococcus oralis</name>
    <dbReference type="NCBI Taxonomy" id="1303"/>
    <lineage>
        <taxon>Bacteria</taxon>
        <taxon>Bacillati</taxon>
        <taxon>Bacillota</taxon>
        <taxon>Bacilli</taxon>
        <taxon>Lactobacillales</taxon>
        <taxon>Streptococcaceae</taxon>
        <taxon>Streptococcus</taxon>
    </lineage>
</organism>
<protein>
    <recommendedName>
        <fullName evidence="4">IgA FC receptor</fullName>
    </recommendedName>
</protein>
<accession>A0A6N2Z803</accession>
<keyword evidence="2" id="KW-0472">Membrane</keyword>
<evidence type="ECO:0000256" key="2">
    <source>
        <dbReference type="SAM" id="Phobius"/>
    </source>
</evidence>
<feature type="transmembrane region" description="Helical" evidence="2">
    <location>
        <begin position="258"/>
        <end position="281"/>
    </location>
</feature>
<feature type="transmembrane region" description="Helical" evidence="2">
    <location>
        <begin position="393"/>
        <end position="413"/>
    </location>
</feature>
<dbReference type="RefSeq" id="WP_156676325.1">
    <property type="nucleotide sequence ID" value="NZ_CACRUL010000001.1"/>
</dbReference>
<dbReference type="EMBL" id="CACRUL010000001">
    <property type="protein sequence ID" value="VYT75735.1"/>
    <property type="molecule type" value="Genomic_DNA"/>
</dbReference>